<keyword evidence="2" id="KW-0030">Aminoacyl-tRNA synthetase</keyword>
<evidence type="ECO:0000256" key="1">
    <source>
        <dbReference type="SAM" id="MobiDB-lite"/>
    </source>
</evidence>
<feature type="region of interest" description="Disordered" evidence="1">
    <location>
        <begin position="72"/>
        <end position="96"/>
    </location>
</feature>
<sequence length="96" mass="10497">MSFQAYLDTIETKTGLTPRAFIALAQERGFDDPSTKAGAILTWLKEDYDLGRGHGMALVHVIKNGPKIDAKHVGTTGSHRDESDTLWLDGKATRPS</sequence>
<evidence type="ECO:0000313" key="3">
    <source>
        <dbReference type="Proteomes" id="UP000033699"/>
    </source>
</evidence>
<gene>
    <name evidence="2" type="ORF">VM95_20900</name>
</gene>
<keyword evidence="3" id="KW-1185">Reference proteome</keyword>
<dbReference type="RefSeq" id="WP_045699090.1">
    <property type="nucleotide sequence ID" value="NZ_JZKH01000042.1"/>
</dbReference>
<dbReference type="Pfam" id="PF14117">
    <property type="entry name" value="DUF4287"/>
    <property type="match status" value="1"/>
</dbReference>
<comment type="caution">
    <text evidence="2">The sequence shown here is derived from an EMBL/GenBank/DDBJ whole genome shotgun (WGS) entry which is preliminary data.</text>
</comment>
<dbReference type="OrthoDB" id="4559052at2"/>
<protein>
    <submittedName>
        <fullName evidence="2">Valyl-tRNA synthetase</fullName>
    </submittedName>
</protein>
<dbReference type="AlphaFoldDB" id="A0A0F2TFM6"/>
<dbReference type="EMBL" id="JZKH01000042">
    <property type="protein sequence ID" value="KJS60517.1"/>
    <property type="molecule type" value="Genomic_DNA"/>
</dbReference>
<dbReference type="Proteomes" id="UP000033699">
    <property type="component" value="Unassembled WGS sequence"/>
</dbReference>
<dbReference type="GO" id="GO:0004812">
    <property type="term" value="F:aminoacyl-tRNA ligase activity"/>
    <property type="evidence" value="ECO:0007669"/>
    <property type="project" value="UniProtKB-KW"/>
</dbReference>
<keyword evidence="2" id="KW-0436">Ligase</keyword>
<organism evidence="2 3">
    <name type="scientific">Streptomyces rubellomurinus (strain ATCC 31215)</name>
    <dbReference type="NCBI Taxonomy" id="359131"/>
    <lineage>
        <taxon>Bacteria</taxon>
        <taxon>Bacillati</taxon>
        <taxon>Actinomycetota</taxon>
        <taxon>Actinomycetes</taxon>
        <taxon>Kitasatosporales</taxon>
        <taxon>Streptomycetaceae</taxon>
        <taxon>Streptomyces</taxon>
    </lineage>
</organism>
<feature type="compositionally biased region" description="Basic and acidic residues" evidence="1">
    <location>
        <begin position="72"/>
        <end position="83"/>
    </location>
</feature>
<name>A0A0F2TFM6_STRR3</name>
<dbReference type="InterPro" id="IPR025629">
    <property type="entry name" value="DUF4287"/>
</dbReference>
<accession>A0A0F2TFM6</accession>
<dbReference type="PATRIC" id="fig|359131.3.peg.5034"/>
<proteinExistence type="predicted"/>
<evidence type="ECO:0000313" key="2">
    <source>
        <dbReference type="EMBL" id="KJS60517.1"/>
    </source>
</evidence>
<reference evidence="2 3" key="1">
    <citation type="submission" date="2015-02" db="EMBL/GenBank/DDBJ databases">
        <authorList>
            <person name="Ju K.-S."/>
            <person name="Doroghazi J.R."/>
            <person name="Metcalf W."/>
        </authorList>
    </citation>
    <scope>NUCLEOTIDE SEQUENCE [LARGE SCALE GENOMIC DNA]</scope>
    <source>
        <strain evidence="2 3">ATCC 31215</strain>
    </source>
</reference>